<keyword evidence="3" id="KW-0677">Repeat</keyword>
<dbReference type="SMART" id="SM00320">
    <property type="entry name" value="WD40"/>
    <property type="match status" value="5"/>
</dbReference>
<reference evidence="5" key="1">
    <citation type="submission" date="2023-05" db="EMBL/GenBank/DDBJ databases">
        <title>Nepenthes gracilis genome sequencing.</title>
        <authorList>
            <person name="Fukushima K."/>
        </authorList>
    </citation>
    <scope>NUCLEOTIDE SEQUENCE</scope>
    <source>
        <strain evidence="5">SING2019-196</strain>
    </source>
</reference>
<sequence>MSLVAGSYERFIWGYRLKRSNADPPLTITPLFSYPAHLSPVKAVAVAGPVAASAASDDSVKLYDLTTCSELGSVLHHTSSVTSLSFFTPASVSFPRNLLSACEDGSVYIYDADPFVILKNVPVHKKGVNDLAVHLSGRLALTVGRDSCLGMVNLVRGRRSFFCRLGKEATIVRFSLDGNRFFMGMENKITVHEAEDAKFICEFESPKRILCAAAGETGLLFTGGEDRGIKAWDSRNGKCAYSIENAHSARVKGLVVLTKNGEPGSTEDLYLLASASSDGVVRVWDIRVANKEMPNPLAEAHTKSRLTCLAGSSLKCLEGSQTGMNVAKVEQHEATMEDAERGI</sequence>
<keyword evidence="2 4" id="KW-0853">WD repeat</keyword>
<evidence type="ECO:0000256" key="4">
    <source>
        <dbReference type="PROSITE-ProRule" id="PRU00221"/>
    </source>
</evidence>
<dbReference type="PANTHER" id="PTHR44675:SF1">
    <property type="entry name" value="P21-ACTIVATED PROTEIN KINASE-INTERACTING PROTEIN 1"/>
    <property type="match status" value="1"/>
</dbReference>
<accession>A0AAD3SZG8</accession>
<proteinExistence type="predicted"/>
<evidence type="ECO:0000313" key="5">
    <source>
        <dbReference type="EMBL" id="GMH20808.1"/>
    </source>
</evidence>
<evidence type="ECO:0000256" key="2">
    <source>
        <dbReference type="ARBA" id="ARBA00022574"/>
    </source>
</evidence>
<gene>
    <name evidence="5" type="ORF">Nepgr_022650</name>
</gene>
<name>A0AAD3SZG8_NEPGR</name>
<dbReference type="AlphaFoldDB" id="A0AAD3SZG8"/>
<comment type="caution">
    <text evidence="5">The sequence shown here is derived from an EMBL/GenBank/DDBJ whole genome shotgun (WGS) entry which is preliminary data.</text>
</comment>
<organism evidence="5 6">
    <name type="scientific">Nepenthes gracilis</name>
    <name type="common">Slender pitcher plant</name>
    <dbReference type="NCBI Taxonomy" id="150966"/>
    <lineage>
        <taxon>Eukaryota</taxon>
        <taxon>Viridiplantae</taxon>
        <taxon>Streptophyta</taxon>
        <taxon>Embryophyta</taxon>
        <taxon>Tracheophyta</taxon>
        <taxon>Spermatophyta</taxon>
        <taxon>Magnoliopsida</taxon>
        <taxon>eudicotyledons</taxon>
        <taxon>Gunneridae</taxon>
        <taxon>Pentapetalae</taxon>
        <taxon>Caryophyllales</taxon>
        <taxon>Nepenthaceae</taxon>
        <taxon>Nepenthes</taxon>
    </lineage>
</organism>
<feature type="repeat" description="WD" evidence="4">
    <location>
        <begin position="219"/>
        <end position="242"/>
    </location>
</feature>
<dbReference type="PRINTS" id="PR00320">
    <property type="entry name" value="GPROTEINBRPT"/>
</dbReference>
<dbReference type="PANTHER" id="PTHR44675">
    <property type="entry name" value="PAK1 INTERACTING PROTEIN 1"/>
    <property type="match status" value="1"/>
</dbReference>
<evidence type="ECO:0000256" key="3">
    <source>
        <dbReference type="ARBA" id="ARBA00022737"/>
    </source>
</evidence>
<dbReference type="InterPro" id="IPR019775">
    <property type="entry name" value="WD40_repeat_CS"/>
</dbReference>
<keyword evidence="6" id="KW-1185">Reference proteome</keyword>
<dbReference type="InterPro" id="IPR001680">
    <property type="entry name" value="WD40_rpt"/>
</dbReference>
<keyword evidence="1" id="KW-0690">Ribosome biogenesis</keyword>
<evidence type="ECO:0000313" key="6">
    <source>
        <dbReference type="Proteomes" id="UP001279734"/>
    </source>
</evidence>
<dbReference type="GO" id="GO:0042254">
    <property type="term" value="P:ribosome biogenesis"/>
    <property type="evidence" value="ECO:0007669"/>
    <property type="project" value="UniProtKB-KW"/>
</dbReference>
<dbReference type="EMBL" id="BSYO01000022">
    <property type="protein sequence ID" value="GMH20808.1"/>
    <property type="molecule type" value="Genomic_DNA"/>
</dbReference>
<dbReference type="Proteomes" id="UP001279734">
    <property type="component" value="Unassembled WGS sequence"/>
</dbReference>
<dbReference type="Gene3D" id="2.130.10.10">
    <property type="entry name" value="YVTN repeat-like/Quinoprotein amine dehydrogenase"/>
    <property type="match status" value="2"/>
</dbReference>
<dbReference type="SUPFAM" id="SSF50978">
    <property type="entry name" value="WD40 repeat-like"/>
    <property type="match status" value="1"/>
</dbReference>
<dbReference type="Pfam" id="PF00400">
    <property type="entry name" value="WD40"/>
    <property type="match status" value="3"/>
</dbReference>
<feature type="repeat" description="WD" evidence="4">
    <location>
        <begin position="271"/>
        <end position="294"/>
    </location>
</feature>
<dbReference type="InterPro" id="IPR020472">
    <property type="entry name" value="WD40_PAC1"/>
</dbReference>
<evidence type="ECO:0000256" key="1">
    <source>
        <dbReference type="ARBA" id="ARBA00022517"/>
    </source>
</evidence>
<evidence type="ECO:0008006" key="7">
    <source>
        <dbReference type="Google" id="ProtNLM"/>
    </source>
</evidence>
<dbReference type="InterPro" id="IPR015943">
    <property type="entry name" value="WD40/YVTN_repeat-like_dom_sf"/>
</dbReference>
<dbReference type="InterPro" id="IPR036322">
    <property type="entry name" value="WD40_repeat_dom_sf"/>
</dbReference>
<protein>
    <recommendedName>
        <fullName evidence="7">P21-activated protein kinase-interacting protein 1-like</fullName>
    </recommendedName>
</protein>
<dbReference type="PROSITE" id="PS00678">
    <property type="entry name" value="WD_REPEATS_1"/>
    <property type="match status" value="1"/>
</dbReference>
<dbReference type="PROSITE" id="PS50082">
    <property type="entry name" value="WD_REPEATS_2"/>
    <property type="match status" value="2"/>
</dbReference>
<dbReference type="InterPro" id="IPR051959">
    <property type="entry name" value="PAK1-Kinase_Regulator"/>
</dbReference>